<reference evidence="5" key="1">
    <citation type="submission" date="2017-02" db="UniProtKB">
        <authorList>
            <consortium name="WormBaseParasite"/>
        </authorList>
    </citation>
    <scope>IDENTIFICATION</scope>
</reference>
<evidence type="ECO:0000313" key="3">
    <source>
        <dbReference type="EMBL" id="VDD89770.1"/>
    </source>
</evidence>
<dbReference type="OrthoDB" id="10253954at2759"/>
<dbReference type="Proteomes" id="UP000274131">
    <property type="component" value="Unassembled WGS sequence"/>
</dbReference>
<proteinExistence type="predicted"/>
<dbReference type="PRINTS" id="PR00014">
    <property type="entry name" value="FNTYPEIII"/>
</dbReference>
<dbReference type="Pfam" id="PF00041">
    <property type="entry name" value="fn3"/>
    <property type="match status" value="3"/>
</dbReference>
<dbReference type="Gene3D" id="2.60.40.10">
    <property type="entry name" value="Immunoglobulins"/>
    <property type="match status" value="3"/>
</dbReference>
<dbReference type="InterPro" id="IPR036116">
    <property type="entry name" value="FN3_sf"/>
</dbReference>
<dbReference type="CDD" id="cd00063">
    <property type="entry name" value="FN3"/>
    <property type="match status" value="3"/>
</dbReference>
<name>A0A0N4V405_ENTVE</name>
<dbReference type="STRING" id="51028.A0A0N4V405"/>
<organism evidence="5">
    <name type="scientific">Enterobius vermicularis</name>
    <name type="common">Human pinworm</name>
    <dbReference type="NCBI Taxonomy" id="51028"/>
    <lineage>
        <taxon>Eukaryota</taxon>
        <taxon>Metazoa</taxon>
        <taxon>Ecdysozoa</taxon>
        <taxon>Nematoda</taxon>
        <taxon>Chromadorea</taxon>
        <taxon>Rhabditida</taxon>
        <taxon>Spirurina</taxon>
        <taxon>Oxyuridomorpha</taxon>
        <taxon>Oxyuroidea</taxon>
        <taxon>Oxyuridae</taxon>
        <taxon>Enterobius</taxon>
    </lineage>
</organism>
<dbReference type="EMBL" id="UXUI01007882">
    <property type="protein sequence ID" value="VDD89770.1"/>
    <property type="molecule type" value="Genomic_DNA"/>
</dbReference>
<dbReference type="InterPro" id="IPR003961">
    <property type="entry name" value="FN3_dom"/>
</dbReference>
<keyword evidence="4" id="KW-1185">Reference proteome</keyword>
<feature type="domain" description="Fibronectin type-III" evidence="2">
    <location>
        <begin position="215"/>
        <end position="309"/>
    </location>
</feature>
<reference evidence="3 4" key="2">
    <citation type="submission" date="2018-10" db="EMBL/GenBank/DDBJ databases">
        <authorList>
            <consortium name="Pathogen Informatics"/>
        </authorList>
    </citation>
    <scope>NUCLEOTIDE SEQUENCE [LARGE SCALE GENOMIC DNA]</scope>
</reference>
<dbReference type="SUPFAM" id="SSF49265">
    <property type="entry name" value="Fibronectin type III"/>
    <property type="match status" value="2"/>
</dbReference>
<dbReference type="InterPro" id="IPR050964">
    <property type="entry name" value="Striated_Muscle_Regulatory"/>
</dbReference>
<evidence type="ECO:0000256" key="1">
    <source>
        <dbReference type="ARBA" id="ARBA00022737"/>
    </source>
</evidence>
<protein>
    <submittedName>
        <fullName evidence="5">Fibronectin type-III domain-containing protein</fullName>
    </submittedName>
</protein>
<dbReference type="PROSITE" id="PS50853">
    <property type="entry name" value="FN3"/>
    <property type="match status" value="3"/>
</dbReference>
<dbReference type="WBParaSite" id="EVEC_0000481301-mRNA-1">
    <property type="protein sequence ID" value="EVEC_0000481301-mRNA-1"/>
    <property type="gene ID" value="EVEC_0000481301"/>
</dbReference>
<evidence type="ECO:0000313" key="4">
    <source>
        <dbReference type="Proteomes" id="UP000274131"/>
    </source>
</evidence>
<evidence type="ECO:0000313" key="5">
    <source>
        <dbReference type="WBParaSite" id="EVEC_0000481301-mRNA-1"/>
    </source>
</evidence>
<dbReference type="FunFam" id="2.60.40.10:FF:000028">
    <property type="entry name" value="Neuronal cell adhesion molecule"/>
    <property type="match status" value="1"/>
</dbReference>
<dbReference type="SMART" id="SM00060">
    <property type="entry name" value="FN3"/>
    <property type="match status" value="3"/>
</dbReference>
<dbReference type="PANTHER" id="PTHR13817:SF73">
    <property type="entry name" value="FIBRONECTIN TYPE-III DOMAIN-CONTAINING PROTEIN"/>
    <property type="match status" value="1"/>
</dbReference>
<gene>
    <name evidence="3" type="ORF">EVEC_LOCUS4521</name>
</gene>
<feature type="domain" description="Fibronectin type-III" evidence="2">
    <location>
        <begin position="117"/>
        <end position="213"/>
    </location>
</feature>
<accession>A0A0N4V405</accession>
<dbReference type="PANTHER" id="PTHR13817">
    <property type="entry name" value="TITIN"/>
    <property type="match status" value="1"/>
</dbReference>
<dbReference type="AlphaFoldDB" id="A0A0N4V405"/>
<keyword evidence="1" id="KW-0677">Repeat</keyword>
<dbReference type="InterPro" id="IPR013783">
    <property type="entry name" value="Ig-like_fold"/>
</dbReference>
<feature type="domain" description="Fibronectin type-III" evidence="2">
    <location>
        <begin position="11"/>
        <end position="111"/>
    </location>
</feature>
<evidence type="ECO:0000259" key="2">
    <source>
        <dbReference type="PROSITE" id="PS50853"/>
    </source>
</evidence>
<sequence>MPTRNRTYISVPSKPTIISVKPINATAVRVSWSKPVTDNGGKIKGYYVFYDLVDRTNFKQHTVIGEETLSSIITRLVPNTEYKVFVSAFNIHGDGELTSGYKFVTPGMPPSEPLVYGIEFLNEKPFNRPYRARITWGPPKETYDMPIKQYIIWYKSDLENEYHRQEVNDSAHRMTLEVDDLLLGRVYEFNIAAVTDEGVGNNATEKLSTPDGIPGKGPLNLRYEVNDRQMTILWDPPPSNSRNGKIERYETWLEPVKPQEAAIVKNVTDGEKITYNFNARQSYNFKVAAATSEGLGPFSQVLNIDPDPNGL</sequence>